<sequence>MSQVEESIEVNVSVTTAYNQWTQFESFPEFMDGVDRVEQRSDTLTHWTTSIGGVKREFDAQITEQIPDNRVAWTTVGGEARQAGVVTFHRLDDARTKVTLRMEFDPEGLAETVGDKLGFVKRQVTGDLKRFKQFIESRGAETGAWRGTV</sequence>
<proteinExistence type="predicted"/>
<gene>
    <name evidence="2" type="ORF">GCM10018785_02520</name>
</gene>
<dbReference type="SUPFAM" id="SSF55961">
    <property type="entry name" value="Bet v1-like"/>
    <property type="match status" value="1"/>
</dbReference>
<accession>A0A918Z507</accession>
<dbReference type="EMBL" id="BNBT01000002">
    <property type="protein sequence ID" value="GHE36298.1"/>
    <property type="molecule type" value="Genomic_DNA"/>
</dbReference>
<dbReference type="InterPro" id="IPR005031">
    <property type="entry name" value="COQ10_START"/>
</dbReference>
<protein>
    <submittedName>
        <fullName evidence="2">Cyclase</fullName>
    </submittedName>
</protein>
<evidence type="ECO:0000313" key="3">
    <source>
        <dbReference type="Proteomes" id="UP000608024"/>
    </source>
</evidence>
<comment type="caution">
    <text evidence="2">The sequence shown here is derived from an EMBL/GenBank/DDBJ whole genome shotgun (WGS) entry which is preliminary data.</text>
</comment>
<name>A0A918Z507_9ACTN</name>
<keyword evidence="3" id="KW-1185">Reference proteome</keyword>
<reference evidence="2" key="1">
    <citation type="journal article" date="2014" name="Int. J. Syst. Evol. Microbiol.">
        <title>Complete genome sequence of Corynebacterium casei LMG S-19264T (=DSM 44701T), isolated from a smear-ripened cheese.</title>
        <authorList>
            <consortium name="US DOE Joint Genome Institute (JGI-PGF)"/>
            <person name="Walter F."/>
            <person name="Albersmeier A."/>
            <person name="Kalinowski J."/>
            <person name="Ruckert C."/>
        </authorList>
    </citation>
    <scope>NUCLEOTIDE SEQUENCE</scope>
    <source>
        <strain evidence="2">JCM 4784</strain>
    </source>
</reference>
<dbReference type="InterPro" id="IPR023393">
    <property type="entry name" value="START-like_dom_sf"/>
</dbReference>
<dbReference type="InterPro" id="IPR047137">
    <property type="entry name" value="ORF3"/>
</dbReference>
<dbReference type="PANTHER" id="PTHR33824:SF7">
    <property type="entry name" value="POLYKETIDE CYCLASE_DEHYDRASE AND LIPID TRANSPORT SUPERFAMILY PROTEIN"/>
    <property type="match status" value="1"/>
</dbReference>
<evidence type="ECO:0000313" key="2">
    <source>
        <dbReference type="EMBL" id="GHE36298.1"/>
    </source>
</evidence>
<dbReference type="Proteomes" id="UP000608024">
    <property type="component" value="Unassembled WGS sequence"/>
</dbReference>
<dbReference type="RefSeq" id="WP_190133889.1">
    <property type="nucleotide sequence ID" value="NZ_BNBT01000002.1"/>
</dbReference>
<dbReference type="Gene3D" id="3.30.530.20">
    <property type="match status" value="1"/>
</dbReference>
<organism evidence="2 3">
    <name type="scientific">Streptomyces longispororuber</name>
    <dbReference type="NCBI Taxonomy" id="68230"/>
    <lineage>
        <taxon>Bacteria</taxon>
        <taxon>Bacillati</taxon>
        <taxon>Actinomycetota</taxon>
        <taxon>Actinomycetes</taxon>
        <taxon>Kitasatosporales</taxon>
        <taxon>Streptomycetaceae</taxon>
        <taxon>Streptomyces</taxon>
    </lineage>
</organism>
<dbReference type="Pfam" id="PF03364">
    <property type="entry name" value="Polyketide_cyc"/>
    <property type="match status" value="1"/>
</dbReference>
<dbReference type="PANTHER" id="PTHR33824">
    <property type="entry name" value="POLYKETIDE CYCLASE/DEHYDRASE AND LIPID TRANSPORT SUPERFAMILY PROTEIN"/>
    <property type="match status" value="1"/>
</dbReference>
<dbReference type="AlphaFoldDB" id="A0A918Z507"/>
<feature type="domain" description="Coenzyme Q-binding protein COQ10 START" evidence="1">
    <location>
        <begin position="10"/>
        <end position="131"/>
    </location>
</feature>
<dbReference type="CDD" id="cd07817">
    <property type="entry name" value="SRPBCC_8"/>
    <property type="match status" value="1"/>
</dbReference>
<evidence type="ECO:0000259" key="1">
    <source>
        <dbReference type="Pfam" id="PF03364"/>
    </source>
</evidence>
<reference evidence="2" key="2">
    <citation type="submission" date="2020-09" db="EMBL/GenBank/DDBJ databases">
        <authorList>
            <person name="Sun Q."/>
            <person name="Ohkuma M."/>
        </authorList>
    </citation>
    <scope>NUCLEOTIDE SEQUENCE</scope>
    <source>
        <strain evidence="2">JCM 4784</strain>
    </source>
</reference>